<evidence type="ECO:0000313" key="2">
    <source>
        <dbReference type="EMBL" id="TEB23545.1"/>
    </source>
</evidence>
<feature type="compositionally biased region" description="Polar residues" evidence="1">
    <location>
        <begin position="157"/>
        <end position="167"/>
    </location>
</feature>
<feature type="compositionally biased region" description="Polar residues" evidence="1">
    <location>
        <begin position="546"/>
        <end position="555"/>
    </location>
</feature>
<accession>A0A4Y7SNX9</accession>
<feature type="compositionally biased region" description="Basic and acidic residues" evidence="1">
    <location>
        <begin position="168"/>
        <end position="182"/>
    </location>
</feature>
<sequence>MALTLRTNHDGACTNAADLLEKEGDAIVSLWGEISTGTDTSEASHSVVNESIRIDYKTMTGVSLIRPTFGNGKTERFASTATQSEVSTPRVGMSPETAQVCVGQQAGVVRSRQTNPKTFGRLDRLLAAEERAVCAHETVEELPHFQLRQSASWVCNESGNNTGSDSSRGQDFRAKNRTRREKEGIQAYQPAGGAHRPNDWKFMELQSVLIYDRNRHYRHKDPGYMDIARGGLSHTIQANLRQAAVRKSSMSSLMHWKGLVRVLGVLWYKSLEEESMAVHAHPTKSAESGDSPQEKELADQLKYRLTSKPTVRPLTEPPTDTLEKSVSVPKVVGEGADTACLQLGGALVEQRTRDAPSIAHIIVNSLQHRWVGGLCKSATTDVSTGTTDELRNSTSWLTLPALTEGRRDMAVLRSVEGQFTIPAPQLRWGAAAVGRLTPPAPTEGRHGIAVMQSAKGWPTLWTAAGRGCKASVHNPHPAPAVGRLTPPAPTEGRHGIAVMQSAKGWPTLWTAAGWGCKVSVHNPHPAPAVGRRSGLQQGGGAKRQFTIPTPTLTVG</sequence>
<reference evidence="2 3" key="1">
    <citation type="journal article" date="2019" name="Nat. Ecol. Evol.">
        <title>Megaphylogeny resolves global patterns of mushroom evolution.</title>
        <authorList>
            <person name="Varga T."/>
            <person name="Krizsan K."/>
            <person name="Foldi C."/>
            <person name="Dima B."/>
            <person name="Sanchez-Garcia M."/>
            <person name="Sanchez-Ramirez S."/>
            <person name="Szollosi G.J."/>
            <person name="Szarkandi J.G."/>
            <person name="Papp V."/>
            <person name="Albert L."/>
            <person name="Andreopoulos W."/>
            <person name="Angelini C."/>
            <person name="Antonin V."/>
            <person name="Barry K.W."/>
            <person name="Bougher N.L."/>
            <person name="Buchanan P."/>
            <person name="Buyck B."/>
            <person name="Bense V."/>
            <person name="Catcheside P."/>
            <person name="Chovatia M."/>
            <person name="Cooper J."/>
            <person name="Damon W."/>
            <person name="Desjardin D."/>
            <person name="Finy P."/>
            <person name="Geml J."/>
            <person name="Haridas S."/>
            <person name="Hughes K."/>
            <person name="Justo A."/>
            <person name="Karasinski D."/>
            <person name="Kautmanova I."/>
            <person name="Kiss B."/>
            <person name="Kocsube S."/>
            <person name="Kotiranta H."/>
            <person name="LaButti K.M."/>
            <person name="Lechner B.E."/>
            <person name="Liimatainen K."/>
            <person name="Lipzen A."/>
            <person name="Lukacs Z."/>
            <person name="Mihaltcheva S."/>
            <person name="Morgado L.N."/>
            <person name="Niskanen T."/>
            <person name="Noordeloos M.E."/>
            <person name="Ohm R.A."/>
            <person name="Ortiz-Santana B."/>
            <person name="Ovrebo C."/>
            <person name="Racz N."/>
            <person name="Riley R."/>
            <person name="Savchenko A."/>
            <person name="Shiryaev A."/>
            <person name="Soop K."/>
            <person name="Spirin V."/>
            <person name="Szebenyi C."/>
            <person name="Tomsovsky M."/>
            <person name="Tulloss R.E."/>
            <person name="Uehling J."/>
            <person name="Grigoriev I.V."/>
            <person name="Vagvolgyi C."/>
            <person name="Papp T."/>
            <person name="Martin F.M."/>
            <person name="Miettinen O."/>
            <person name="Hibbett D.S."/>
            <person name="Nagy L.G."/>
        </authorList>
    </citation>
    <scope>NUCLEOTIDE SEQUENCE [LARGE SCALE GENOMIC DNA]</scope>
    <source>
        <strain evidence="2 3">FP101781</strain>
    </source>
</reference>
<proteinExistence type="predicted"/>
<feature type="region of interest" description="Disordered" evidence="1">
    <location>
        <begin position="529"/>
        <end position="555"/>
    </location>
</feature>
<evidence type="ECO:0000313" key="3">
    <source>
        <dbReference type="Proteomes" id="UP000298030"/>
    </source>
</evidence>
<comment type="caution">
    <text evidence="2">The sequence shown here is derived from an EMBL/GenBank/DDBJ whole genome shotgun (WGS) entry which is preliminary data.</text>
</comment>
<dbReference type="Proteomes" id="UP000298030">
    <property type="component" value="Unassembled WGS sequence"/>
</dbReference>
<keyword evidence="3" id="KW-1185">Reference proteome</keyword>
<dbReference type="AlphaFoldDB" id="A0A4Y7SNX9"/>
<protein>
    <submittedName>
        <fullName evidence="2">Uncharacterized protein</fullName>
    </submittedName>
</protein>
<organism evidence="2 3">
    <name type="scientific">Coprinellus micaceus</name>
    <name type="common">Glistening ink-cap mushroom</name>
    <name type="synonym">Coprinus micaceus</name>
    <dbReference type="NCBI Taxonomy" id="71717"/>
    <lineage>
        <taxon>Eukaryota</taxon>
        <taxon>Fungi</taxon>
        <taxon>Dikarya</taxon>
        <taxon>Basidiomycota</taxon>
        <taxon>Agaricomycotina</taxon>
        <taxon>Agaricomycetes</taxon>
        <taxon>Agaricomycetidae</taxon>
        <taxon>Agaricales</taxon>
        <taxon>Agaricineae</taxon>
        <taxon>Psathyrellaceae</taxon>
        <taxon>Coprinellus</taxon>
    </lineage>
</organism>
<name>A0A4Y7SNX9_COPMI</name>
<feature type="region of interest" description="Disordered" evidence="1">
    <location>
        <begin position="157"/>
        <end position="182"/>
    </location>
</feature>
<evidence type="ECO:0000256" key="1">
    <source>
        <dbReference type="SAM" id="MobiDB-lite"/>
    </source>
</evidence>
<gene>
    <name evidence="2" type="ORF">FA13DRAFT_1715349</name>
</gene>
<dbReference type="EMBL" id="QPFP01000077">
    <property type="protein sequence ID" value="TEB23545.1"/>
    <property type="molecule type" value="Genomic_DNA"/>
</dbReference>